<protein>
    <submittedName>
        <fullName evidence="2">Divinyl protochlorophyllide a 8-vinyl-reductase</fullName>
    </submittedName>
</protein>
<accession>A0A1M7E3C0</accession>
<evidence type="ECO:0000313" key="3">
    <source>
        <dbReference type="Proteomes" id="UP000322545"/>
    </source>
</evidence>
<dbReference type="AlphaFoldDB" id="A0A1M7E3C0"/>
<dbReference type="EMBL" id="FRCB01000003">
    <property type="protein sequence ID" value="SHL86242.1"/>
    <property type="molecule type" value="Genomic_DNA"/>
</dbReference>
<dbReference type="SMART" id="SM00989">
    <property type="entry name" value="V4R"/>
    <property type="match status" value="1"/>
</dbReference>
<evidence type="ECO:0000259" key="1">
    <source>
        <dbReference type="SMART" id="SM00989"/>
    </source>
</evidence>
<dbReference type="RefSeq" id="WP_149778978.1">
    <property type="nucleotide sequence ID" value="NZ_FRCB01000003.1"/>
</dbReference>
<dbReference type="InterPro" id="IPR024096">
    <property type="entry name" value="NO_sig/Golgi_transp_ligand-bd"/>
</dbReference>
<organism evidence="2 3">
    <name type="scientific">Roseovarius litoreus</name>
    <dbReference type="NCBI Taxonomy" id="1155722"/>
    <lineage>
        <taxon>Bacteria</taxon>
        <taxon>Pseudomonadati</taxon>
        <taxon>Pseudomonadota</taxon>
        <taxon>Alphaproteobacteria</taxon>
        <taxon>Rhodobacterales</taxon>
        <taxon>Roseobacteraceae</taxon>
        <taxon>Roseovarius</taxon>
    </lineage>
</organism>
<name>A0A1M7E3C0_9RHOB</name>
<sequence length="207" mass="21405">MRGDQLADHVVGPNAILQTAEALRAEGGEALTRHVFASVGLEHLLDHPPADMVDQRCAAALHGAVSRLLPAPRAEAVAQDAGARTGAYILAHRIPARAQTILRLLPAVVAGPILLRAIRQHAWTFAGSGRVSTGSHGGLSLTIADNPLATPGCPWHRAVLETLFSRLVAPDISVSETTCCARGAAACCFVFRRGGAGASAPQALAGL</sequence>
<dbReference type="NCBIfam" id="TIGR02019">
    <property type="entry name" value="BchJ"/>
    <property type="match status" value="1"/>
</dbReference>
<dbReference type="Pfam" id="PF02830">
    <property type="entry name" value="V4R"/>
    <property type="match status" value="1"/>
</dbReference>
<feature type="domain" description="4-vinyl reductase 4VR" evidence="1">
    <location>
        <begin position="138"/>
        <end position="193"/>
    </location>
</feature>
<keyword evidence="3" id="KW-1185">Reference proteome</keyword>
<dbReference type="InterPro" id="IPR004096">
    <property type="entry name" value="V4R"/>
</dbReference>
<evidence type="ECO:0000313" key="2">
    <source>
        <dbReference type="EMBL" id="SHL86242.1"/>
    </source>
</evidence>
<gene>
    <name evidence="2" type="ORF">SAMN05443432_103180</name>
</gene>
<proteinExistence type="predicted"/>
<dbReference type="GO" id="GO:0015979">
    <property type="term" value="P:photosynthesis"/>
    <property type="evidence" value="ECO:0007669"/>
    <property type="project" value="InterPro"/>
</dbReference>
<dbReference type="Proteomes" id="UP000322545">
    <property type="component" value="Unassembled WGS sequence"/>
</dbReference>
<dbReference type="InterPro" id="IPR010249">
    <property type="entry name" value="BchJ"/>
</dbReference>
<reference evidence="2 3" key="1">
    <citation type="submission" date="2016-11" db="EMBL/GenBank/DDBJ databases">
        <authorList>
            <person name="Varghese N."/>
            <person name="Submissions S."/>
        </authorList>
    </citation>
    <scope>NUCLEOTIDE SEQUENCE [LARGE SCALE GENOMIC DNA]</scope>
    <source>
        <strain evidence="2 3">DSM 28249</strain>
    </source>
</reference>
<dbReference type="Gene3D" id="3.30.1380.20">
    <property type="entry name" value="Trafficking protein particle complex subunit 3"/>
    <property type="match status" value="1"/>
</dbReference>
<dbReference type="GO" id="GO:0030494">
    <property type="term" value="P:bacteriochlorophyll biosynthetic process"/>
    <property type="evidence" value="ECO:0007669"/>
    <property type="project" value="InterPro"/>
</dbReference>
<dbReference type="SUPFAM" id="SSF111126">
    <property type="entry name" value="Ligand-binding domain in the NO signalling and Golgi transport"/>
    <property type="match status" value="1"/>
</dbReference>